<dbReference type="STRING" id="913774.A0A0C3GPL3"/>
<evidence type="ECO:0000259" key="1">
    <source>
        <dbReference type="Pfam" id="PF13474"/>
    </source>
</evidence>
<keyword evidence="3" id="KW-1185">Reference proteome</keyword>
<dbReference type="SUPFAM" id="SSF54427">
    <property type="entry name" value="NTF2-like"/>
    <property type="match status" value="1"/>
</dbReference>
<dbReference type="EMBL" id="KN832896">
    <property type="protein sequence ID" value="KIM93339.1"/>
    <property type="molecule type" value="Genomic_DNA"/>
</dbReference>
<dbReference type="AlphaFoldDB" id="A0A0C3GPL3"/>
<sequence>MKAKHILQLHKPEYLKEEEEILEFYKGWASCLNNEFVNDSEAGKKFYDVPQVITFDLFGMTPRGPTTFKEHFEETFPYFANAKVDFKDLEIVATSKDSAYSTMVQRLRGKSADGKDFEMTYRISAILIKQDGTWRWVHEHVSFPVNMATREADFTSSIDPKKSFSF</sequence>
<evidence type="ECO:0000313" key="2">
    <source>
        <dbReference type="EMBL" id="KIM93339.1"/>
    </source>
</evidence>
<dbReference type="InterPro" id="IPR037401">
    <property type="entry name" value="SnoaL-like"/>
</dbReference>
<protein>
    <recommendedName>
        <fullName evidence="1">SnoaL-like domain-containing protein</fullName>
    </recommendedName>
</protein>
<evidence type="ECO:0000313" key="3">
    <source>
        <dbReference type="Proteomes" id="UP000054321"/>
    </source>
</evidence>
<dbReference type="Gene3D" id="3.10.450.50">
    <property type="match status" value="1"/>
</dbReference>
<accession>A0A0C3GPL3</accession>
<gene>
    <name evidence="2" type="ORF">OIDMADRAFT_137961</name>
</gene>
<dbReference type="Pfam" id="PF13474">
    <property type="entry name" value="SnoaL_3"/>
    <property type="match status" value="1"/>
</dbReference>
<dbReference type="Proteomes" id="UP000054321">
    <property type="component" value="Unassembled WGS sequence"/>
</dbReference>
<dbReference type="InterPro" id="IPR032710">
    <property type="entry name" value="NTF2-like_dom_sf"/>
</dbReference>
<organism evidence="2 3">
    <name type="scientific">Oidiodendron maius (strain Zn)</name>
    <dbReference type="NCBI Taxonomy" id="913774"/>
    <lineage>
        <taxon>Eukaryota</taxon>
        <taxon>Fungi</taxon>
        <taxon>Dikarya</taxon>
        <taxon>Ascomycota</taxon>
        <taxon>Pezizomycotina</taxon>
        <taxon>Leotiomycetes</taxon>
        <taxon>Leotiomycetes incertae sedis</taxon>
        <taxon>Myxotrichaceae</taxon>
        <taxon>Oidiodendron</taxon>
    </lineage>
</organism>
<reference evidence="3" key="2">
    <citation type="submission" date="2015-01" db="EMBL/GenBank/DDBJ databases">
        <title>Evolutionary Origins and Diversification of the Mycorrhizal Mutualists.</title>
        <authorList>
            <consortium name="DOE Joint Genome Institute"/>
            <consortium name="Mycorrhizal Genomics Consortium"/>
            <person name="Kohler A."/>
            <person name="Kuo A."/>
            <person name="Nagy L.G."/>
            <person name="Floudas D."/>
            <person name="Copeland A."/>
            <person name="Barry K.W."/>
            <person name="Cichocki N."/>
            <person name="Veneault-Fourrey C."/>
            <person name="LaButti K."/>
            <person name="Lindquist E.A."/>
            <person name="Lipzen A."/>
            <person name="Lundell T."/>
            <person name="Morin E."/>
            <person name="Murat C."/>
            <person name="Riley R."/>
            <person name="Ohm R."/>
            <person name="Sun H."/>
            <person name="Tunlid A."/>
            <person name="Henrissat B."/>
            <person name="Grigoriev I.V."/>
            <person name="Hibbett D.S."/>
            <person name="Martin F."/>
        </authorList>
    </citation>
    <scope>NUCLEOTIDE SEQUENCE [LARGE SCALE GENOMIC DNA]</scope>
    <source>
        <strain evidence="3">Zn</strain>
    </source>
</reference>
<feature type="domain" description="SnoaL-like" evidence="1">
    <location>
        <begin position="63"/>
        <end position="145"/>
    </location>
</feature>
<name>A0A0C3GPL3_OIDMZ</name>
<dbReference type="InParanoid" id="A0A0C3GPL3"/>
<reference evidence="2 3" key="1">
    <citation type="submission" date="2014-04" db="EMBL/GenBank/DDBJ databases">
        <authorList>
            <consortium name="DOE Joint Genome Institute"/>
            <person name="Kuo A."/>
            <person name="Martino E."/>
            <person name="Perotto S."/>
            <person name="Kohler A."/>
            <person name="Nagy L.G."/>
            <person name="Floudas D."/>
            <person name="Copeland A."/>
            <person name="Barry K.W."/>
            <person name="Cichocki N."/>
            <person name="Veneault-Fourrey C."/>
            <person name="LaButti K."/>
            <person name="Lindquist E.A."/>
            <person name="Lipzen A."/>
            <person name="Lundell T."/>
            <person name="Morin E."/>
            <person name="Murat C."/>
            <person name="Sun H."/>
            <person name="Tunlid A."/>
            <person name="Henrissat B."/>
            <person name="Grigoriev I.V."/>
            <person name="Hibbett D.S."/>
            <person name="Martin F."/>
            <person name="Nordberg H.P."/>
            <person name="Cantor M.N."/>
            <person name="Hua S.X."/>
        </authorList>
    </citation>
    <scope>NUCLEOTIDE SEQUENCE [LARGE SCALE GENOMIC DNA]</scope>
    <source>
        <strain evidence="2 3">Zn</strain>
    </source>
</reference>
<dbReference type="HOGENOM" id="CLU_124021_0_0_1"/>
<dbReference type="OrthoDB" id="4128781at2759"/>
<proteinExistence type="predicted"/>